<proteinExistence type="predicted"/>
<evidence type="ECO:0000313" key="2">
    <source>
        <dbReference type="Proteomes" id="UP001341840"/>
    </source>
</evidence>
<gene>
    <name evidence="1" type="ORF">PIB30_058357</name>
</gene>
<dbReference type="EMBL" id="JASCZI010030697">
    <property type="protein sequence ID" value="MED6124369.1"/>
    <property type="molecule type" value="Genomic_DNA"/>
</dbReference>
<reference evidence="1 2" key="1">
    <citation type="journal article" date="2023" name="Plants (Basel)">
        <title>Bridging the Gap: Combining Genomics and Transcriptomics Approaches to Understand Stylosanthes scabra, an Orphan Legume from the Brazilian Caatinga.</title>
        <authorList>
            <person name="Ferreira-Neto J.R.C."/>
            <person name="da Silva M.D."/>
            <person name="Binneck E."/>
            <person name="de Melo N.F."/>
            <person name="da Silva R.H."/>
            <person name="de Melo A.L.T.M."/>
            <person name="Pandolfi V."/>
            <person name="Bustamante F.O."/>
            <person name="Brasileiro-Vidal A.C."/>
            <person name="Benko-Iseppon A.M."/>
        </authorList>
    </citation>
    <scope>NUCLEOTIDE SEQUENCE [LARGE SCALE GENOMIC DNA]</scope>
    <source>
        <tissue evidence="1">Leaves</tissue>
    </source>
</reference>
<name>A0ABU6RK96_9FABA</name>
<keyword evidence="2" id="KW-1185">Reference proteome</keyword>
<protein>
    <submittedName>
        <fullName evidence="1">Uncharacterized protein</fullName>
    </submittedName>
</protein>
<organism evidence="1 2">
    <name type="scientific">Stylosanthes scabra</name>
    <dbReference type="NCBI Taxonomy" id="79078"/>
    <lineage>
        <taxon>Eukaryota</taxon>
        <taxon>Viridiplantae</taxon>
        <taxon>Streptophyta</taxon>
        <taxon>Embryophyta</taxon>
        <taxon>Tracheophyta</taxon>
        <taxon>Spermatophyta</taxon>
        <taxon>Magnoliopsida</taxon>
        <taxon>eudicotyledons</taxon>
        <taxon>Gunneridae</taxon>
        <taxon>Pentapetalae</taxon>
        <taxon>rosids</taxon>
        <taxon>fabids</taxon>
        <taxon>Fabales</taxon>
        <taxon>Fabaceae</taxon>
        <taxon>Papilionoideae</taxon>
        <taxon>50 kb inversion clade</taxon>
        <taxon>dalbergioids sensu lato</taxon>
        <taxon>Dalbergieae</taxon>
        <taxon>Pterocarpus clade</taxon>
        <taxon>Stylosanthes</taxon>
    </lineage>
</organism>
<evidence type="ECO:0000313" key="1">
    <source>
        <dbReference type="EMBL" id="MED6124369.1"/>
    </source>
</evidence>
<accession>A0ABU6RK96</accession>
<dbReference type="Proteomes" id="UP001341840">
    <property type="component" value="Unassembled WGS sequence"/>
</dbReference>
<sequence>MWEVRRADASIPIKVLRTTTESSYGFMPSYRKTWMAKQKAVARIYGDWDESYTVIPHATVNGPVESVAPRSAE</sequence>
<comment type="caution">
    <text evidence="1">The sequence shown here is derived from an EMBL/GenBank/DDBJ whole genome shotgun (WGS) entry which is preliminary data.</text>
</comment>